<evidence type="ECO:0000313" key="4">
    <source>
        <dbReference type="Proteomes" id="UP000198310"/>
    </source>
</evidence>
<feature type="transmembrane region" description="Helical" evidence="2">
    <location>
        <begin position="75"/>
        <end position="94"/>
    </location>
</feature>
<name>A0A238VYQ4_9BACT</name>
<evidence type="ECO:0000313" key="3">
    <source>
        <dbReference type="EMBL" id="SNR39301.1"/>
    </source>
</evidence>
<dbReference type="AlphaFoldDB" id="A0A238VYQ4"/>
<gene>
    <name evidence="3" type="ORF">SAMN06269173_10245</name>
</gene>
<feature type="region of interest" description="Disordered" evidence="1">
    <location>
        <begin position="43"/>
        <end position="69"/>
    </location>
</feature>
<protein>
    <submittedName>
        <fullName evidence="3">Uncharacterized protein</fullName>
    </submittedName>
</protein>
<reference evidence="4" key="1">
    <citation type="submission" date="2017-06" db="EMBL/GenBank/DDBJ databases">
        <authorList>
            <person name="Varghese N."/>
            <person name="Submissions S."/>
        </authorList>
    </citation>
    <scope>NUCLEOTIDE SEQUENCE [LARGE SCALE GENOMIC DNA]</scope>
    <source>
        <strain evidence="4">DSM 28041</strain>
    </source>
</reference>
<accession>A0A238VYQ4</accession>
<keyword evidence="2" id="KW-0472">Membrane</keyword>
<evidence type="ECO:0000256" key="1">
    <source>
        <dbReference type="SAM" id="MobiDB-lite"/>
    </source>
</evidence>
<keyword evidence="2" id="KW-0812">Transmembrane</keyword>
<dbReference type="RefSeq" id="WP_089331795.1">
    <property type="nucleotide sequence ID" value="NZ_FZNS01000002.1"/>
</dbReference>
<keyword evidence="2" id="KW-1133">Transmembrane helix</keyword>
<dbReference type="Proteomes" id="UP000198310">
    <property type="component" value="Unassembled WGS sequence"/>
</dbReference>
<sequence length="280" mass="30774">MATPGTDVLLQKTDDELRYLVQHPELYHSSLVETALGELRRRGVSLPPATPPAPTHAHYTHHDQDDETPSGVGRWLPAAAIVLALSGAGYWLLAPKKPAATATKAVVAPKPIVLESVQATPLPAFEAEAAVQVRKMRQLLPAADRADTTAAGRYSRMARRYWLAENAGAHLTKQALDNKASTVFAGQVTIALDRISWFMKAKAYNQSLTPTMEARLTTMQQGLVIRRALLENLKSQYEMMGKFEFNRDLNRAELEASDISNEMLGIPTKRAPIQGNITEL</sequence>
<proteinExistence type="predicted"/>
<organism evidence="3 4">
    <name type="scientific">Hymenobacter mucosus</name>
    <dbReference type="NCBI Taxonomy" id="1411120"/>
    <lineage>
        <taxon>Bacteria</taxon>
        <taxon>Pseudomonadati</taxon>
        <taxon>Bacteroidota</taxon>
        <taxon>Cytophagia</taxon>
        <taxon>Cytophagales</taxon>
        <taxon>Hymenobacteraceae</taxon>
        <taxon>Hymenobacter</taxon>
    </lineage>
</organism>
<dbReference type="EMBL" id="FZNS01000002">
    <property type="protein sequence ID" value="SNR39301.1"/>
    <property type="molecule type" value="Genomic_DNA"/>
</dbReference>
<evidence type="ECO:0000256" key="2">
    <source>
        <dbReference type="SAM" id="Phobius"/>
    </source>
</evidence>
<keyword evidence="4" id="KW-1185">Reference proteome</keyword>